<dbReference type="FunFam" id="3.90.1860.10:FF:000003">
    <property type="entry name" value="RNA-splicing ligase RtcB"/>
    <property type="match status" value="1"/>
</dbReference>
<dbReference type="GO" id="GO:0042245">
    <property type="term" value="P:RNA repair"/>
    <property type="evidence" value="ECO:0007669"/>
    <property type="project" value="UniProtKB-KW"/>
</dbReference>
<dbReference type="InterPro" id="IPR036025">
    <property type="entry name" value="RtcB-like_sf"/>
</dbReference>
<keyword evidence="7 11" id="KW-0464">Manganese</keyword>
<evidence type="ECO:0000256" key="11">
    <source>
        <dbReference type="PIRSR" id="PIRSR601233-3"/>
    </source>
</evidence>
<feature type="binding site" evidence="10">
    <location>
        <begin position="270"/>
        <end position="271"/>
    </location>
    <ligand>
        <name>GMP</name>
        <dbReference type="ChEBI" id="CHEBI:58115"/>
    </ligand>
</feature>
<evidence type="ECO:0000256" key="7">
    <source>
        <dbReference type="ARBA" id="ARBA00023211"/>
    </source>
</evidence>
<feature type="binding site" evidence="10">
    <location>
        <begin position="162"/>
        <end position="166"/>
    </location>
    <ligand>
        <name>GMP</name>
        <dbReference type="ChEBI" id="CHEBI:58115"/>
    </ligand>
</feature>
<dbReference type="Pfam" id="PF01139">
    <property type="entry name" value="RtcB"/>
    <property type="match status" value="1"/>
</dbReference>
<evidence type="ECO:0000256" key="6">
    <source>
        <dbReference type="ARBA" id="ARBA00023134"/>
    </source>
</evidence>
<dbReference type="PANTHER" id="PTHR43749:SF2">
    <property type="entry name" value="RNA-SPLICING LIGASE RTCB"/>
    <property type="match status" value="1"/>
</dbReference>
<comment type="catalytic activity">
    <reaction evidence="8">
        <text>a 3'-end 3'-phospho-ribonucleotide-RNA + a 5'-end dephospho-ribonucleoside-RNA + GTP = a ribonucleotidyl-ribonucleotide-RNA + GMP + diphosphate</text>
        <dbReference type="Rhea" id="RHEA:68076"/>
        <dbReference type="Rhea" id="RHEA-COMP:10463"/>
        <dbReference type="Rhea" id="RHEA-COMP:13936"/>
        <dbReference type="Rhea" id="RHEA-COMP:17355"/>
        <dbReference type="ChEBI" id="CHEBI:33019"/>
        <dbReference type="ChEBI" id="CHEBI:37565"/>
        <dbReference type="ChEBI" id="CHEBI:58115"/>
        <dbReference type="ChEBI" id="CHEBI:83062"/>
        <dbReference type="ChEBI" id="CHEBI:138284"/>
        <dbReference type="ChEBI" id="CHEBI:173118"/>
        <dbReference type="EC" id="6.5.1.8"/>
    </reaction>
</comment>
<dbReference type="GO" id="GO:0006281">
    <property type="term" value="P:DNA repair"/>
    <property type="evidence" value="ECO:0007669"/>
    <property type="project" value="TreeGrafter"/>
</dbReference>
<dbReference type="EC" id="6.5.1.8" evidence="1"/>
<feature type="binding site" evidence="11">
    <location>
        <position position="270"/>
    </location>
    <ligand>
        <name>Mn(2+)</name>
        <dbReference type="ChEBI" id="CHEBI:29035"/>
        <label>2</label>
    </ligand>
</feature>
<evidence type="ECO:0000256" key="3">
    <source>
        <dbReference type="ARBA" id="ARBA00022723"/>
    </source>
</evidence>
<accession>A0A931B7C0</accession>
<dbReference type="RefSeq" id="WP_196196731.1">
    <property type="nucleotide sequence ID" value="NZ_JADPRT010000012.1"/>
</dbReference>
<feature type="binding site" evidence="11">
    <location>
        <position position="163"/>
    </location>
    <ligand>
        <name>Mn(2+)</name>
        <dbReference type="ChEBI" id="CHEBI:29035"/>
        <label>1</label>
    </ligand>
</feature>
<dbReference type="EMBL" id="JADPRT010000012">
    <property type="protein sequence ID" value="MBF9071563.1"/>
    <property type="molecule type" value="Genomic_DNA"/>
</dbReference>
<proteinExistence type="predicted"/>
<dbReference type="PANTHER" id="PTHR43749">
    <property type="entry name" value="RNA-SPLICING LIGASE RTCB"/>
    <property type="match status" value="1"/>
</dbReference>
<evidence type="ECO:0000256" key="10">
    <source>
        <dbReference type="PIRSR" id="PIRSR601233-2"/>
    </source>
</evidence>
<dbReference type="GO" id="GO:0006396">
    <property type="term" value="P:RNA processing"/>
    <property type="evidence" value="ECO:0007669"/>
    <property type="project" value="InterPro"/>
</dbReference>
<organism evidence="12 13">
    <name type="scientific">Streptacidiphilus fuscans</name>
    <dbReference type="NCBI Taxonomy" id="2789292"/>
    <lineage>
        <taxon>Bacteria</taxon>
        <taxon>Bacillati</taxon>
        <taxon>Actinomycetota</taxon>
        <taxon>Actinomycetes</taxon>
        <taxon>Kitasatosporales</taxon>
        <taxon>Streptomycetaceae</taxon>
        <taxon>Streptacidiphilus</taxon>
    </lineage>
</organism>
<keyword evidence="4 10" id="KW-0547">Nucleotide-binding</keyword>
<evidence type="ECO:0000256" key="9">
    <source>
        <dbReference type="PIRSR" id="PIRSR601233-1"/>
    </source>
</evidence>
<sequence>MSYTEYPGINVPIRMWTDPATVEGQALQQLRNISSLPWIHGLAVMPDVHLGKGATVGSVIAMKGAVCPAAVGVDIGCGMSAVKTTLTARDLPDDLSRLRSRIERVIPVGRGLHSDPVDPTRIHGFASGGWDEFWSRFDELTPAVKARRERALQQMGSLGSGNHFVEVCLDTSGAVWLMLHSGSRNIGKELAEHHMDVARSLPHNQGLVDRDLAVFIAATPQMEAYRSDLFWAQEYAKRNRAVMMALFQDVVRREFPKAKVGFDDVISCHHNYVAEERYDGEDLLVTRKGAIRAGAGDHGIIPGSMGTGSYIVRGLGNADAFNSASHGAGRKMSRSAAKRKFGVRDLEEQTRGVECRKDSGVVDEIPGAYKPIEKVMAQQTDLVEVVAELKQVVCVKG</sequence>
<dbReference type="Proteomes" id="UP000657385">
    <property type="component" value="Unassembled WGS sequence"/>
</dbReference>
<feature type="active site" description="GMP-histidine intermediate" evidence="9">
    <location>
        <position position="326"/>
    </location>
</feature>
<evidence type="ECO:0000313" key="13">
    <source>
        <dbReference type="Proteomes" id="UP000657385"/>
    </source>
</evidence>
<reference evidence="12" key="1">
    <citation type="submission" date="2020-11" db="EMBL/GenBank/DDBJ databases">
        <title>Isolation and identification of active actinomycetes.</title>
        <authorList>
            <person name="Yu B."/>
        </authorList>
    </citation>
    <scope>NUCLEOTIDE SEQUENCE</scope>
    <source>
        <strain evidence="12">NEAU-YB345</strain>
    </source>
</reference>
<feature type="binding site" evidence="11">
    <location>
        <position position="74"/>
    </location>
    <ligand>
        <name>Mn(2+)</name>
        <dbReference type="ChEBI" id="CHEBI:29035"/>
        <label>1</label>
    </ligand>
</feature>
<feature type="binding site" evidence="10">
    <location>
        <position position="396"/>
    </location>
    <ligand>
        <name>GMP</name>
        <dbReference type="ChEBI" id="CHEBI:58115"/>
    </ligand>
</feature>
<dbReference type="GO" id="GO:0030145">
    <property type="term" value="F:manganese ion binding"/>
    <property type="evidence" value="ECO:0007669"/>
    <property type="project" value="TreeGrafter"/>
</dbReference>
<dbReference type="GO" id="GO:0003909">
    <property type="term" value="F:DNA ligase activity"/>
    <property type="evidence" value="ECO:0007669"/>
    <property type="project" value="TreeGrafter"/>
</dbReference>
<evidence type="ECO:0000256" key="4">
    <source>
        <dbReference type="ARBA" id="ARBA00022741"/>
    </source>
</evidence>
<name>A0A931B7C0_9ACTN</name>
<dbReference type="Gene3D" id="3.90.1860.10">
    <property type="entry name" value="tRNA-splicing ligase RtcB"/>
    <property type="match status" value="1"/>
</dbReference>
<comment type="cofactor">
    <cofactor evidence="11">
        <name>Mn(2+)</name>
        <dbReference type="ChEBI" id="CHEBI:29035"/>
    </cofactor>
    <text evidence="11">Binds 2 manganese ions per subunit.</text>
</comment>
<keyword evidence="2" id="KW-0436">Ligase</keyword>
<gene>
    <name evidence="12" type="ORF">I2501_26430</name>
</gene>
<dbReference type="InterPro" id="IPR052915">
    <property type="entry name" value="RtcB-like"/>
</dbReference>
<feature type="binding site" evidence="10">
    <location>
        <position position="309"/>
    </location>
    <ligand>
        <name>GMP</name>
        <dbReference type="ChEBI" id="CHEBI:58115"/>
    </ligand>
</feature>
<evidence type="ECO:0000313" key="12">
    <source>
        <dbReference type="EMBL" id="MBF9071563.1"/>
    </source>
</evidence>
<dbReference type="AlphaFoldDB" id="A0A931B7C0"/>
<comment type="caution">
    <text evidence="12">The sequence shown here is derived from an EMBL/GenBank/DDBJ whole genome shotgun (WGS) entry which is preliminary data.</text>
</comment>
<evidence type="ECO:0000256" key="5">
    <source>
        <dbReference type="ARBA" id="ARBA00022800"/>
    </source>
</evidence>
<dbReference type="GO" id="GO:0170057">
    <property type="term" value="F:RNA ligase (GTP) activity"/>
    <property type="evidence" value="ECO:0007669"/>
    <property type="project" value="UniProtKB-EC"/>
</dbReference>
<dbReference type="GO" id="GO:0005525">
    <property type="term" value="F:GTP binding"/>
    <property type="evidence" value="ECO:0007669"/>
    <property type="project" value="UniProtKB-KW"/>
</dbReference>
<keyword evidence="5" id="KW-0692">RNA repair</keyword>
<keyword evidence="6 10" id="KW-0342">GTP-binding</keyword>
<protein>
    <recommendedName>
        <fullName evidence="1">3'-phosphate/5'-hydroxy nucleic acid ligase</fullName>
        <ecNumber evidence="1">6.5.1.8</ecNumber>
    </recommendedName>
</protein>
<feature type="binding site" evidence="10">
    <location>
        <begin position="302"/>
        <end position="305"/>
    </location>
    <ligand>
        <name>GMP</name>
        <dbReference type="ChEBI" id="CHEBI:58115"/>
    </ligand>
</feature>
<evidence type="ECO:0000256" key="1">
    <source>
        <dbReference type="ARBA" id="ARBA00012726"/>
    </source>
</evidence>
<dbReference type="SUPFAM" id="SSF103365">
    <property type="entry name" value="Hypothetical protein PH1602"/>
    <property type="match status" value="1"/>
</dbReference>
<feature type="binding site" evidence="11">
    <location>
        <position position="180"/>
    </location>
    <ligand>
        <name>Mn(2+)</name>
        <dbReference type="ChEBI" id="CHEBI:29035"/>
        <label>2</label>
    </ligand>
</feature>
<dbReference type="InterPro" id="IPR001233">
    <property type="entry name" value="RtcB"/>
</dbReference>
<keyword evidence="13" id="KW-1185">Reference proteome</keyword>
<evidence type="ECO:0000256" key="2">
    <source>
        <dbReference type="ARBA" id="ARBA00022598"/>
    </source>
</evidence>
<evidence type="ECO:0000256" key="8">
    <source>
        <dbReference type="ARBA" id="ARBA00047746"/>
    </source>
</evidence>
<feature type="binding site" evidence="10">
    <location>
        <begin position="326"/>
        <end position="329"/>
    </location>
    <ligand>
        <name>GMP</name>
        <dbReference type="ChEBI" id="CHEBI:58115"/>
    </ligand>
</feature>
<keyword evidence="3 11" id="KW-0479">Metal-binding</keyword>